<protein>
    <submittedName>
        <fullName evidence="2">Uncharacterized protein</fullName>
    </submittedName>
</protein>
<dbReference type="AlphaFoldDB" id="A0A5B7K2I2"/>
<sequence>MMEVKKHNKIQLSVKVVEKQSVWIKQREGNEESLRKIIEEQQKEKQGITDKVISVIKENKLVRDPVDKAKCLVVFGVREEKI</sequence>
<keyword evidence="3" id="KW-1185">Reference proteome</keyword>
<comment type="caution">
    <text evidence="2">The sequence shown here is derived from an EMBL/GenBank/DDBJ whole genome shotgun (WGS) entry which is preliminary data.</text>
</comment>
<keyword evidence="1" id="KW-0175">Coiled coil</keyword>
<evidence type="ECO:0000313" key="2">
    <source>
        <dbReference type="EMBL" id="MPD00834.1"/>
    </source>
</evidence>
<reference evidence="2 3" key="1">
    <citation type="submission" date="2019-05" db="EMBL/GenBank/DDBJ databases">
        <title>Another draft genome of Portunus trituberculatus and its Hox gene families provides insights of decapod evolution.</title>
        <authorList>
            <person name="Jeong J.-H."/>
            <person name="Song I."/>
            <person name="Kim S."/>
            <person name="Choi T."/>
            <person name="Kim D."/>
            <person name="Ryu S."/>
            <person name="Kim W."/>
        </authorList>
    </citation>
    <scope>NUCLEOTIDE SEQUENCE [LARGE SCALE GENOMIC DNA]</scope>
    <source>
        <tissue evidence="2">Muscle</tissue>
    </source>
</reference>
<gene>
    <name evidence="2" type="ORF">E2C01_096335</name>
</gene>
<evidence type="ECO:0000256" key="1">
    <source>
        <dbReference type="SAM" id="Coils"/>
    </source>
</evidence>
<name>A0A5B7K2I2_PORTR</name>
<dbReference type="EMBL" id="VSRR010124617">
    <property type="protein sequence ID" value="MPD00834.1"/>
    <property type="molecule type" value="Genomic_DNA"/>
</dbReference>
<feature type="coiled-coil region" evidence="1">
    <location>
        <begin position="24"/>
        <end position="51"/>
    </location>
</feature>
<proteinExistence type="predicted"/>
<dbReference type="Proteomes" id="UP000324222">
    <property type="component" value="Unassembled WGS sequence"/>
</dbReference>
<accession>A0A5B7K2I2</accession>
<evidence type="ECO:0000313" key="3">
    <source>
        <dbReference type="Proteomes" id="UP000324222"/>
    </source>
</evidence>
<organism evidence="2 3">
    <name type="scientific">Portunus trituberculatus</name>
    <name type="common">Swimming crab</name>
    <name type="synonym">Neptunus trituberculatus</name>
    <dbReference type="NCBI Taxonomy" id="210409"/>
    <lineage>
        <taxon>Eukaryota</taxon>
        <taxon>Metazoa</taxon>
        <taxon>Ecdysozoa</taxon>
        <taxon>Arthropoda</taxon>
        <taxon>Crustacea</taxon>
        <taxon>Multicrustacea</taxon>
        <taxon>Malacostraca</taxon>
        <taxon>Eumalacostraca</taxon>
        <taxon>Eucarida</taxon>
        <taxon>Decapoda</taxon>
        <taxon>Pleocyemata</taxon>
        <taxon>Brachyura</taxon>
        <taxon>Eubrachyura</taxon>
        <taxon>Portunoidea</taxon>
        <taxon>Portunidae</taxon>
        <taxon>Portuninae</taxon>
        <taxon>Portunus</taxon>
    </lineage>
</organism>